<dbReference type="Proteomes" id="UP000305792">
    <property type="component" value="Unassembled WGS sequence"/>
</dbReference>
<dbReference type="AlphaFoldDB" id="A0A4S8PK83"/>
<name>A0A4S8PK83_9ACTN</name>
<proteinExistence type="predicted"/>
<sequence>MSYELYCPNGPASGFLRALVSGAVGRFRLVNAEPDPTGKEPASAHGFTSAHAVRRIGGRQLHFEAFPSQARLRITTLSAGTVPESALGSVIRLDTTEPGLRVSAPLEVEWASTNMEEIVAEAVRIWGSLARNCEG</sequence>
<dbReference type="RefSeq" id="WP_136528998.1">
    <property type="nucleotide sequence ID" value="NZ_STGX01000004.1"/>
</dbReference>
<comment type="caution">
    <text evidence="1">The sequence shown here is derived from an EMBL/GenBank/DDBJ whole genome shotgun (WGS) entry which is preliminary data.</text>
</comment>
<dbReference type="OrthoDB" id="5222636at2"/>
<evidence type="ECO:0000313" key="1">
    <source>
        <dbReference type="EMBL" id="THV30125.1"/>
    </source>
</evidence>
<keyword evidence="2" id="KW-1185">Reference proteome</keyword>
<reference evidence="1 2" key="1">
    <citation type="journal article" date="2018" name="Int. J. Syst. Evol. Microbiol.">
        <title>Glycomyces paridis sp. nov., isolated from the medicinal plant Paris polyphylla.</title>
        <authorList>
            <person name="Fang X.M."/>
            <person name="Bai J.L."/>
            <person name="Su J."/>
            <person name="Zhao L.L."/>
            <person name="Liu H.Y."/>
            <person name="Ma B.P."/>
            <person name="Zhang Y.Q."/>
            <person name="Yu L.Y."/>
        </authorList>
    </citation>
    <scope>NUCLEOTIDE SEQUENCE [LARGE SCALE GENOMIC DNA]</scope>
    <source>
        <strain evidence="1 2">CPCC 204357</strain>
    </source>
</reference>
<dbReference type="EMBL" id="STGX01000004">
    <property type="protein sequence ID" value="THV30125.1"/>
    <property type="molecule type" value="Genomic_DNA"/>
</dbReference>
<evidence type="ECO:0000313" key="2">
    <source>
        <dbReference type="Proteomes" id="UP000305792"/>
    </source>
</evidence>
<gene>
    <name evidence="1" type="ORF">E9998_07035</name>
</gene>
<protein>
    <submittedName>
        <fullName evidence="1">Uncharacterized protein</fullName>
    </submittedName>
</protein>
<organism evidence="1 2">
    <name type="scientific">Glycomyces paridis</name>
    <dbReference type="NCBI Taxonomy" id="2126555"/>
    <lineage>
        <taxon>Bacteria</taxon>
        <taxon>Bacillati</taxon>
        <taxon>Actinomycetota</taxon>
        <taxon>Actinomycetes</taxon>
        <taxon>Glycomycetales</taxon>
        <taxon>Glycomycetaceae</taxon>
        <taxon>Glycomyces</taxon>
    </lineage>
</organism>
<accession>A0A4S8PK83</accession>